<gene>
    <name evidence="1" type="ORF">NCTC11429_00479</name>
</gene>
<dbReference type="AlphaFoldDB" id="A0A4U9UCJ7"/>
<evidence type="ECO:0000313" key="2">
    <source>
        <dbReference type="Proteomes" id="UP000308196"/>
    </source>
</evidence>
<proteinExistence type="predicted"/>
<reference evidence="1 2" key="1">
    <citation type="submission" date="2019-05" db="EMBL/GenBank/DDBJ databases">
        <authorList>
            <consortium name="Pathogen Informatics"/>
        </authorList>
    </citation>
    <scope>NUCLEOTIDE SEQUENCE [LARGE SCALE GENOMIC DNA]</scope>
    <source>
        <strain evidence="1 2">NCTC11429</strain>
    </source>
</reference>
<organism evidence="1 2">
    <name type="scientific">Sphingobacterium thalpophilum</name>
    <dbReference type="NCBI Taxonomy" id="259"/>
    <lineage>
        <taxon>Bacteria</taxon>
        <taxon>Pseudomonadati</taxon>
        <taxon>Bacteroidota</taxon>
        <taxon>Sphingobacteriia</taxon>
        <taxon>Sphingobacteriales</taxon>
        <taxon>Sphingobacteriaceae</taxon>
        <taxon>Sphingobacterium</taxon>
    </lineage>
</organism>
<name>A0A4U9UCJ7_9SPHI</name>
<accession>A0A4U9UCJ7</accession>
<evidence type="ECO:0008006" key="3">
    <source>
        <dbReference type="Google" id="ProtNLM"/>
    </source>
</evidence>
<dbReference type="RefSeq" id="WP_028069932.1">
    <property type="nucleotide sequence ID" value="NZ_LR590484.1"/>
</dbReference>
<dbReference type="EMBL" id="LR590484">
    <property type="protein sequence ID" value="VTR29679.1"/>
    <property type="molecule type" value="Genomic_DNA"/>
</dbReference>
<evidence type="ECO:0000313" key="1">
    <source>
        <dbReference type="EMBL" id="VTR29679.1"/>
    </source>
</evidence>
<protein>
    <recommendedName>
        <fullName evidence="3">HNH endonuclease 5 domain-containing protein</fullName>
    </recommendedName>
</protein>
<dbReference type="GeneID" id="78461291"/>
<dbReference type="KEGG" id="stha:NCTC11429_00479"/>
<sequence length="324" mass="37477">MGRNLERRRSLFKKFSRQLLLLKEHGYIDRNFKYGDPYLCPICLREFSEDHLDENKYRNFLTAEDAPPAALGGSKIALTCRECNNNCGKEIDCHLSSVLRAIDDSYFYKGTKQSAMIEFENKKLTVELESLGDGILTAYHRIIYNNPTLLERFIYGIKNKSIGPILNIIPPARKLDPQRIDYALVKTNYILTFAKFGYIFLLSEQYDKLREQLLKPFQSIFPWTPFIKNQFKRESTGTYYIQNKNLEAILNIFVLKTDYSETVIGGFTQPPGITIEAYGKLIDQSKGYQGMLEIDTSFYDAHADLFCDIAEINKVRNWIGLNTK</sequence>
<dbReference type="Proteomes" id="UP000308196">
    <property type="component" value="Chromosome"/>
</dbReference>